<name>A0A8T2SMQ0_CERRI</name>
<comment type="caution">
    <text evidence="1">The sequence shown here is derived from an EMBL/GenBank/DDBJ whole genome shotgun (WGS) entry which is preliminary data.</text>
</comment>
<dbReference type="EMBL" id="CM035424">
    <property type="protein sequence ID" value="KAH7352702.1"/>
    <property type="molecule type" value="Genomic_DNA"/>
</dbReference>
<dbReference type="Proteomes" id="UP000825935">
    <property type="component" value="Chromosome 19"/>
</dbReference>
<accession>A0A8T2SMQ0</accession>
<reference evidence="1" key="1">
    <citation type="submission" date="2021-08" db="EMBL/GenBank/DDBJ databases">
        <title>WGS assembly of Ceratopteris richardii.</title>
        <authorList>
            <person name="Marchant D.B."/>
            <person name="Chen G."/>
            <person name="Jenkins J."/>
            <person name="Shu S."/>
            <person name="Leebens-Mack J."/>
            <person name="Grimwood J."/>
            <person name="Schmutz J."/>
            <person name="Soltis P."/>
            <person name="Soltis D."/>
            <person name="Chen Z.-H."/>
        </authorList>
    </citation>
    <scope>NUCLEOTIDE SEQUENCE</scope>
    <source>
        <strain evidence="1">Whitten #5841</strain>
        <tissue evidence="1">Leaf</tissue>
    </source>
</reference>
<dbReference type="AlphaFoldDB" id="A0A8T2SMQ0"/>
<evidence type="ECO:0000313" key="1">
    <source>
        <dbReference type="EMBL" id="KAH7352702.1"/>
    </source>
</evidence>
<protein>
    <submittedName>
        <fullName evidence="1">Uncharacterized protein</fullName>
    </submittedName>
</protein>
<gene>
    <name evidence="1" type="ORF">KP509_19G059200</name>
</gene>
<sequence length="111" mass="12379">MACRQAPPLLLVFLCMLQASLFLIMLLPLSGHGLRHPTGFFLGATSTQDDLDQALDAIDAQLEQQAWTLDESSVWRTDIHDGEELEERHPADAMLARRHVDGSKSYILSGY</sequence>
<organism evidence="1 2">
    <name type="scientific">Ceratopteris richardii</name>
    <name type="common">Triangle waterfern</name>
    <dbReference type="NCBI Taxonomy" id="49495"/>
    <lineage>
        <taxon>Eukaryota</taxon>
        <taxon>Viridiplantae</taxon>
        <taxon>Streptophyta</taxon>
        <taxon>Embryophyta</taxon>
        <taxon>Tracheophyta</taxon>
        <taxon>Polypodiopsida</taxon>
        <taxon>Polypodiidae</taxon>
        <taxon>Polypodiales</taxon>
        <taxon>Pteridineae</taxon>
        <taxon>Pteridaceae</taxon>
        <taxon>Parkerioideae</taxon>
        <taxon>Ceratopteris</taxon>
    </lineage>
</organism>
<proteinExistence type="predicted"/>
<keyword evidence="2" id="KW-1185">Reference proteome</keyword>
<evidence type="ECO:0000313" key="2">
    <source>
        <dbReference type="Proteomes" id="UP000825935"/>
    </source>
</evidence>